<evidence type="ECO:0000313" key="5">
    <source>
        <dbReference type="Proteomes" id="UP001165343"/>
    </source>
</evidence>
<dbReference type="RefSeq" id="WP_249868254.1">
    <property type="nucleotide sequence ID" value="NZ_JAMGBC010000001.1"/>
</dbReference>
<evidence type="ECO:0000313" key="4">
    <source>
        <dbReference type="EMBL" id="MCL6679353.1"/>
    </source>
</evidence>
<dbReference type="EMBL" id="JAMGBC010000001">
    <property type="protein sequence ID" value="MCL6679353.1"/>
    <property type="molecule type" value="Genomic_DNA"/>
</dbReference>
<keyword evidence="2" id="KW-0472">Membrane</keyword>
<dbReference type="Proteomes" id="UP001165343">
    <property type="component" value="Unassembled WGS sequence"/>
</dbReference>
<accession>A0ABT0RGE7</accession>
<dbReference type="PROSITE" id="PS51257">
    <property type="entry name" value="PROKAR_LIPOPROTEIN"/>
    <property type="match status" value="1"/>
</dbReference>
<feature type="domain" description="Outer membrane protein assembly factor BamE" evidence="3">
    <location>
        <begin position="29"/>
        <end position="101"/>
    </location>
</feature>
<comment type="caution">
    <text evidence="4">The sequence shown here is derived from an EMBL/GenBank/DDBJ whole genome shotgun (WGS) entry which is preliminary data.</text>
</comment>
<protein>
    <submittedName>
        <fullName evidence="4">Outer membrane protein assembly factor BamE</fullName>
    </submittedName>
</protein>
<keyword evidence="1" id="KW-0732">Signal</keyword>
<dbReference type="InterPro" id="IPR037873">
    <property type="entry name" value="BamE-like"/>
</dbReference>
<gene>
    <name evidence="4" type="primary">bamE</name>
    <name evidence="4" type="ORF">LZ519_08530</name>
</gene>
<dbReference type="InterPro" id="IPR007450">
    <property type="entry name" value="BamE_dom"/>
</dbReference>
<keyword evidence="5" id="KW-1185">Reference proteome</keyword>
<organism evidence="4 5">
    <name type="scientific">Sphingomonas anseongensis</name>
    <dbReference type="NCBI Taxonomy" id="2908207"/>
    <lineage>
        <taxon>Bacteria</taxon>
        <taxon>Pseudomonadati</taxon>
        <taxon>Pseudomonadota</taxon>
        <taxon>Alphaproteobacteria</taxon>
        <taxon>Sphingomonadales</taxon>
        <taxon>Sphingomonadaceae</taxon>
        <taxon>Sphingomonas</taxon>
    </lineage>
</organism>
<proteinExistence type="predicted"/>
<evidence type="ECO:0000256" key="2">
    <source>
        <dbReference type="ARBA" id="ARBA00023136"/>
    </source>
</evidence>
<name>A0ABT0RGE7_9SPHN</name>
<sequence length="154" mass="16061">MKAAIAKTATAIAGAALLGGCVGVHDHRGSMIDTELVSAVQPGVDNKDSVARTLGRPTFTGEFGDTDWYYVSRDTKTVAFRNPKVLKQTVLHVSFDRAGNVLALNQTGKELIAKIRPVGDKTPTLGRKSSIFNDIFGNIGTVNSAGAPGGGGGY</sequence>
<reference evidence="4" key="1">
    <citation type="submission" date="2022-05" db="EMBL/GenBank/DDBJ databases">
        <authorList>
            <person name="Jo J.-H."/>
            <person name="Im W.-T."/>
        </authorList>
    </citation>
    <scope>NUCLEOTIDE SEQUENCE</scope>
    <source>
        <strain evidence="4">RG327</strain>
    </source>
</reference>
<evidence type="ECO:0000256" key="1">
    <source>
        <dbReference type="ARBA" id="ARBA00022729"/>
    </source>
</evidence>
<evidence type="ECO:0000259" key="3">
    <source>
        <dbReference type="Pfam" id="PF04355"/>
    </source>
</evidence>
<dbReference type="Pfam" id="PF04355">
    <property type="entry name" value="BamE"/>
    <property type="match status" value="1"/>
</dbReference>
<dbReference type="Gene3D" id="3.30.1450.10">
    <property type="match status" value="1"/>
</dbReference>